<dbReference type="Gramene" id="MELO3C026135.2.1">
    <property type="protein sequence ID" value="MELO3C026135.2.1"/>
    <property type="gene ID" value="MELO3C026135.2"/>
</dbReference>
<reference evidence="1" key="1">
    <citation type="submission" date="2023-03" db="UniProtKB">
        <authorList>
            <consortium name="EnsemblPlants"/>
        </authorList>
    </citation>
    <scope>IDENTIFICATION</scope>
</reference>
<evidence type="ECO:0000313" key="1">
    <source>
        <dbReference type="EnsemblPlants" id="MELO3C026135.2.1"/>
    </source>
</evidence>
<dbReference type="EnsemblPlants" id="MELO3C026135.2.1">
    <property type="protein sequence ID" value="MELO3C026135.2.1"/>
    <property type="gene ID" value="MELO3C026135.2"/>
</dbReference>
<sequence length="93" mass="10988">MAMRLAEQAGLCSRPQPCVMERSWGGLGVWKPPMCEYLWWNICRLWGNIYGAQTGIVWSLVERGLTQWWRMGKACDWKKLGRGRRYFRGYGER</sequence>
<organism evidence="1">
    <name type="scientific">Cucumis melo</name>
    <name type="common">Muskmelon</name>
    <dbReference type="NCBI Taxonomy" id="3656"/>
    <lineage>
        <taxon>Eukaryota</taxon>
        <taxon>Viridiplantae</taxon>
        <taxon>Streptophyta</taxon>
        <taxon>Embryophyta</taxon>
        <taxon>Tracheophyta</taxon>
        <taxon>Spermatophyta</taxon>
        <taxon>Magnoliopsida</taxon>
        <taxon>eudicotyledons</taxon>
        <taxon>Gunneridae</taxon>
        <taxon>Pentapetalae</taxon>
        <taxon>rosids</taxon>
        <taxon>fabids</taxon>
        <taxon>Cucurbitales</taxon>
        <taxon>Cucurbitaceae</taxon>
        <taxon>Benincaseae</taxon>
        <taxon>Cucumis</taxon>
    </lineage>
</organism>
<protein>
    <submittedName>
        <fullName evidence="1">Uncharacterized protein</fullName>
    </submittedName>
</protein>
<proteinExistence type="predicted"/>
<name>A0A9I9DZN9_CUCME</name>
<dbReference type="AlphaFoldDB" id="A0A9I9DZN9"/>
<accession>A0A9I9DZN9</accession>